<name>A0AAD5GRM2_AMBAR</name>
<proteinExistence type="predicted"/>
<dbReference type="EMBL" id="JAMZMK010005611">
    <property type="protein sequence ID" value="KAI7752757.1"/>
    <property type="molecule type" value="Genomic_DNA"/>
</dbReference>
<gene>
    <name evidence="1" type="ORF">M8C21_008906</name>
</gene>
<accession>A0AAD5GRM2</accession>
<dbReference type="Proteomes" id="UP001206925">
    <property type="component" value="Unassembled WGS sequence"/>
</dbReference>
<keyword evidence="2" id="KW-1185">Reference proteome</keyword>
<protein>
    <submittedName>
        <fullName evidence="1">Uncharacterized protein</fullName>
    </submittedName>
</protein>
<sequence length="165" mass="18778">MIMEHNHITLLNFVQNEIFPCRPDLRVVLMSANLDASLFSDYLVQNGLVQNGDTWAVELNNTHKELAQFTCECERHTGIQSGGMDQGQFTSSDNLVQQYTVWEKFFHGSTRMSYYLPKKKSVAHSNGAEPSPRVPNVLAGRDIKLLADTPEELNAQYRATWEMEL</sequence>
<comment type="caution">
    <text evidence="1">The sequence shown here is derived from an EMBL/GenBank/DDBJ whole genome shotgun (WGS) entry which is preliminary data.</text>
</comment>
<evidence type="ECO:0000313" key="1">
    <source>
        <dbReference type="EMBL" id="KAI7752757.1"/>
    </source>
</evidence>
<organism evidence="1 2">
    <name type="scientific">Ambrosia artemisiifolia</name>
    <name type="common">Common ragweed</name>
    <dbReference type="NCBI Taxonomy" id="4212"/>
    <lineage>
        <taxon>Eukaryota</taxon>
        <taxon>Viridiplantae</taxon>
        <taxon>Streptophyta</taxon>
        <taxon>Embryophyta</taxon>
        <taxon>Tracheophyta</taxon>
        <taxon>Spermatophyta</taxon>
        <taxon>Magnoliopsida</taxon>
        <taxon>eudicotyledons</taxon>
        <taxon>Gunneridae</taxon>
        <taxon>Pentapetalae</taxon>
        <taxon>asterids</taxon>
        <taxon>campanulids</taxon>
        <taxon>Asterales</taxon>
        <taxon>Asteraceae</taxon>
        <taxon>Asteroideae</taxon>
        <taxon>Heliantheae alliance</taxon>
        <taxon>Heliantheae</taxon>
        <taxon>Ambrosia</taxon>
    </lineage>
</organism>
<dbReference type="AlphaFoldDB" id="A0AAD5GRM2"/>
<evidence type="ECO:0000313" key="2">
    <source>
        <dbReference type="Proteomes" id="UP001206925"/>
    </source>
</evidence>
<reference evidence="1" key="1">
    <citation type="submission" date="2022-06" db="EMBL/GenBank/DDBJ databases">
        <title>Uncovering the hologenomic basis of an extraordinary plant invasion.</title>
        <authorList>
            <person name="Bieker V.C."/>
            <person name="Martin M.D."/>
            <person name="Gilbert T."/>
            <person name="Hodgins K."/>
            <person name="Battlay P."/>
            <person name="Petersen B."/>
            <person name="Wilson J."/>
        </authorList>
    </citation>
    <scope>NUCLEOTIDE SEQUENCE</scope>
    <source>
        <strain evidence="1">AA19_3_7</strain>
        <tissue evidence="1">Leaf</tissue>
    </source>
</reference>